<evidence type="ECO:0000256" key="1">
    <source>
        <dbReference type="ARBA" id="ARBA00022737"/>
    </source>
</evidence>
<dbReference type="PROSITE" id="PS50005">
    <property type="entry name" value="TPR"/>
    <property type="match status" value="2"/>
</dbReference>
<dbReference type="PANTHER" id="PTHR44858:SF1">
    <property type="entry name" value="UDP-N-ACETYLGLUCOSAMINE--PEPTIDE N-ACETYLGLUCOSAMINYLTRANSFERASE SPINDLY-RELATED"/>
    <property type="match status" value="1"/>
</dbReference>
<comment type="caution">
    <text evidence="4">The sequence shown here is derived from an EMBL/GenBank/DDBJ whole genome shotgun (WGS) entry which is preliminary data.</text>
</comment>
<dbReference type="EMBL" id="CZCS02000220">
    <property type="protein sequence ID" value="VXD23813.1"/>
    <property type="molecule type" value="Genomic_DNA"/>
</dbReference>
<dbReference type="InterPro" id="IPR002088">
    <property type="entry name" value="Prenyl_trans_a"/>
</dbReference>
<feature type="repeat" description="TPR" evidence="3">
    <location>
        <begin position="104"/>
        <end position="137"/>
    </location>
</feature>
<evidence type="ECO:0000313" key="4">
    <source>
        <dbReference type="EMBL" id="VXD23813.1"/>
    </source>
</evidence>
<keyword evidence="2 3" id="KW-0802">TPR repeat</keyword>
<dbReference type="PROSITE" id="PS50293">
    <property type="entry name" value="TPR_REGION"/>
    <property type="match status" value="1"/>
</dbReference>
<dbReference type="GO" id="GO:0046813">
    <property type="term" value="P:receptor-mediated virion attachment to host cell"/>
    <property type="evidence" value="ECO:0007669"/>
    <property type="project" value="TreeGrafter"/>
</dbReference>
<dbReference type="GO" id="GO:0008318">
    <property type="term" value="F:protein prenyltransferase activity"/>
    <property type="evidence" value="ECO:0007669"/>
    <property type="project" value="InterPro"/>
</dbReference>
<dbReference type="Gene3D" id="1.25.40.10">
    <property type="entry name" value="Tetratricopeptide repeat domain"/>
    <property type="match status" value="2"/>
</dbReference>
<reference evidence="4" key="1">
    <citation type="submission" date="2019-10" db="EMBL/GenBank/DDBJ databases">
        <authorList>
            <consortium name="Genoscope - CEA"/>
            <person name="William W."/>
        </authorList>
    </citation>
    <scope>NUCLEOTIDE SEQUENCE [LARGE SCALE GENOMIC DNA]</scope>
    <source>
        <strain evidence="4">BBR_PRJEB10994</strain>
    </source>
</reference>
<evidence type="ECO:0000313" key="5">
    <source>
        <dbReference type="Proteomes" id="UP000182190"/>
    </source>
</evidence>
<evidence type="ECO:0000256" key="2">
    <source>
        <dbReference type="ARBA" id="ARBA00022803"/>
    </source>
</evidence>
<dbReference type="SUPFAM" id="SSF48452">
    <property type="entry name" value="TPR-like"/>
    <property type="match status" value="1"/>
</dbReference>
<name>A0A7Z9BYM9_9CYAN</name>
<dbReference type="SMART" id="SM00028">
    <property type="entry name" value="TPR"/>
    <property type="match status" value="4"/>
</dbReference>
<gene>
    <name evidence="4" type="ORF">PL9631_770020</name>
</gene>
<dbReference type="GO" id="GO:0009279">
    <property type="term" value="C:cell outer membrane"/>
    <property type="evidence" value="ECO:0007669"/>
    <property type="project" value="TreeGrafter"/>
</dbReference>
<dbReference type="InterPro" id="IPR050498">
    <property type="entry name" value="Ycf3"/>
</dbReference>
<dbReference type="OrthoDB" id="556371at2"/>
<accession>A0A7Z9BYM9</accession>
<dbReference type="Pfam" id="PF00515">
    <property type="entry name" value="TPR_1"/>
    <property type="match status" value="1"/>
</dbReference>
<protein>
    <submittedName>
        <fullName evidence="4">Uncharacterized protein</fullName>
    </submittedName>
</protein>
<dbReference type="InterPro" id="IPR011990">
    <property type="entry name" value="TPR-like_helical_dom_sf"/>
</dbReference>
<dbReference type="InterPro" id="IPR019734">
    <property type="entry name" value="TPR_rpt"/>
</dbReference>
<organism evidence="4 5">
    <name type="scientific">Planktothrix paucivesiculata PCC 9631</name>
    <dbReference type="NCBI Taxonomy" id="671071"/>
    <lineage>
        <taxon>Bacteria</taxon>
        <taxon>Bacillati</taxon>
        <taxon>Cyanobacteriota</taxon>
        <taxon>Cyanophyceae</taxon>
        <taxon>Oscillatoriophycideae</taxon>
        <taxon>Oscillatoriales</taxon>
        <taxon>Microcoleaceae</taxon>
        <taxon>Planktothrix</taxon>
    </lineage>
</organism>
<proteinExistence type="predicted"/>
<sequence length="191" mass="21609">MNNKLIDALLQIIETLTPEEYLILKKKMQTLDKNNIKEIHDQGLKKAQKGEYKGAIENFSLVLMIKPNSSATYISRGVCYLKLGNLEKAIQDCDKAIEIDPKNSTAYYNRGNILRKSGKNLLALSSYNQAINYDENNAEAYYNRVLTHRDLGNIQEAIADLQKVASLFKKTGNIAYYLKVLEAVESLENLS</sequence>
<dbReference type="PROSITE" id="PS51147">
    <property type="entry name" value="PFTA"/>
    <property type="match status" value="1"/>
</dbReference>
<keyword evidence="1" id="KW-0677">Repeat</keyword>
<dbReference type="RefSeq" id="WP_083621547.1">
    <property type="nucleotide sequence ID" value="NZ_LR735018.1"/>
</dbReference>
<dbReference type="Proteomes" id="UP000182190">
    <property type="component" value="Unassembled WGS sequence"/>
</dbReference>
<dbReference type="Pfam" id="PF13414">
    <property type="entry name" value="TPR_11"/>
    <property type="match status" value="1"/>
</dbReference>
<evidence type="ECO:0000256" key="3">
    <source>
        <dbReference type="PROSITE-ProRule" id="PRU00339"/>
    </source>
</evidence>
<feature type="repeat" description="TPR" evidence="3">
    <location>
        <begin position="70"/>
        <end position="103"/>
    </location>
</feature>
<dbReference type="AlphaFoldDB" id="A0A7Z9BYM9"/>
<keyword evidence="5" id="KW-1185">Reference proteome</keyword>
<dbReference type="PANTHER" id="PTHR44858">
    <property type="entry name" value="TETRATRICOPEPTIDE REPEAT PROTEIN 6"/>
    <property type="match status" value="1"/>
</dbReference>